<gene>
    <name evidence="1" type="ORF">NQ318_006415</name>
</gene>
<dbReference type="AlphaFoldDB" id="A0AAV8X7Q6"/>
<reference evidence="1" key="1">
    <citation type="journal article" date="2023" name="Insect Mol. Biol.">
        <title>Genome sequencing provides insights into the evolution of gene families encoding plant cell wall-degrading enzymes in longhorned beetles.</title>
        <authorList>
            <person name="Shin N.R."/>
            <person name="Okamura Y."/>
            <person name="Kirsch R."/>
            <person name="Pauchet Y."/>
        </authorList>
    </citation>
    <scope>NUCLEOTIDE SEQUENCE</scope>
    <source>
        <strain evidence="1">AMC_N1</strain>
    </source>
</reference>
<protein>
    <submittedName>
        <fullName evidence="1">Uncharacterized protein</fullName>
    </submittedName>
</protein>
<evidence type="ECO:0000313" key="1">
    <source>
        <dbReference type="EMBL" id="KAJ8934593.1"/>
    </source>
</evidence>
<dbReference type="Proteomes" id="UP001162162">
    <property type="component" value="Unassembled WGS sequence"/>
</dbReference>
<sequence>MVNTLYLVSILAKSSFILMRSSLSILSISPILRRKDNDIIKEGLIRIIVLSSDPDFDLIGSHLVAYSMANDEEWCFDVTNGIEMKQSQTHT</sequence>
<proteinExistence type="predicted"/>
<evidence type="ECO:0000313" key="2">
    <source>
        <dbReference type="Proteomes" id="UP001162162"/>
    </source>
</evidence>
<organism evidence="1 2">
    <name type="scientific">Aromia moschata</name>
    <dbReference type="NCBI Taxonomy" id="1265417"/>
    <lineage>
        <taxon>Eukaryota</taxon>
        <taxon>Metazoa</taxon>
        <taxon>Ecdysozoa</taxon>
        <taxon>Arthropoda</taxon>
        <taxon>Hexapoda</taxon>
        <taxon>Insecta</taxon>
        <taxon>Pterygota</taxon>
        <taxon>Neoptera</taxon>
        <taxon>Endopterygota</taxon>
        <taxon>Coleoptera</taxon>
        <taxon>Polyphaga</taxon>
        <taxon>Cucujiformia</taxon>
        <taxon>Chrysomeloidea</taxon>
        <taxon>Cerambycidae</taxon>
        <taxon>Cerambycinae</taxon>
        <taxon>Callichromatini</taxon>
        <taxon>Aromia</taxon>
    </lineage>
</organism>
<name>A0AAV8X7Q6_9CUCU</name>
<dbReference type="EMBL" id="JAPWTK010001016">
    <property type="protein sequence ID" value="KAJ8934593.1"/>
    <property type="molecule type" value="Genomic_DNA"/>
</dbReference>
<accession>A0AAV8X7Q6</accession>
<keyword evidence="2" id="KW-1185">Reference proteome</keyword>
<comment type="caution">
    <text evidence="1">The sequence shown here is derived from an EMBL/GenBank/DDBJ whole genome shotgun (WGS) entry which is preliminary data.</text>
</comment>